<evidence type="ECO:0000256" key="1">
    <source>
        <dbReference type="ARBA" id="ARBA00023015"/>
    </source>
</evidence>
<evidence type="ECO:0000256" key="3">
    <source>
        <dbReference type="ARBA" id="ARBA00023163"/>
    </source>
</evidence>
<dbReference type="EMBL" id="BONW01000017">
    <property type="protein sequence ID" value="GIG88798.1"/>
    <property type="molecule type" value="Genomic_DNA"/>
</dbReference>
<keyword evidence="1" id="KW-0805">Transcription regulation</keyword>
<dbReference type="InterPro" id="IPR029016">
    <property type="entry name" value="GAF-like_dom_sf"/>
</dbReference>
<dbReference type="Proteomes" id="UP000646749">
    <property type="component" value="Unassembled WGS sequence"/>
</dbReference>
<evidence type="ECO:0000256" key="2">
    <source>
        <dbReference type="ARBA" id="ARBA00023125"/>
    </source>
</evidence>
<dbReference type="PROSITE" id="PS50043">
    <property type="entry name" value="HTH_LUXR_2"/>
    <property type="match status" value="1"/>
</dbReference>
<dbReference type="Gene3D" id="3.30.450.40">
    <property type="match status" value="1"/>
</dbReference>
<evidence type="ECO:0000313" key="5">
    <source>
        <dbReference type="EMBL" id="GIG88798.1"/>
    </source>
</evidence>
<keyword evidence="6" id="KW-1185">Reference proteome</keyword>
<dbReference type="SUPFAM" id="SSF55781">
    <property type="entry name" value="GAF domain-like"/>
    <property type="match status" value="1"/>
</dbReference>
<dbReference type="PANTHER" id="PTHR44688:SF16">
    <property type="entry name" value="DNA-BINDING TRANSCRIPTIONAL ACTIVATOR DEVR_DOSR"/>
    <property type="match status" value="1"/>
</dbReference>
<dbReference type="CDD" id="cd06170">
    <property type="entry name" value="LuxR_C_like"/>
    <property type="match status" value="1"/>
</dbReference>
<protein>
    <recommendedName>
        <fullName evidence="4">HTH luxR-type domain-containing protein</fullName>
    </recommendedName>
</protein>
<sequence length="343" mass="36951">MVDLPPGAAEIMSDLEGVAALPGDVDDRVPELLAVLYRLVPYASSMMHVLNPELREFQALGESGYDEAILAYLRSSEHYREMELLGMDRNRPPMCVRDAPVPPSELPSWAEHLEPAGFREGIGLTLFSSDGRHLGLITLHTDDPEHPSDQARDFLGLLTPVLADAVDPMRSIITLSRIVADAQSGVVLTRAGNVLALPGLPGHPVLQPGSPVLAVAAASLAEGYVHNSFLCPYRVPGGADGHLQVTVLPCPASAPAHLLAVVLTAPATDLRGLTRRELEILGLLVDGWSNQRMASQLVITQRTVAAHMEHILNKLQAPSRTLAAVRALRLGLYVPQPLARTRR</sequence>
<evidence type="ECO:0000259" key="4">
    <source>
        <dbReference type="PROSITE" id="PS50043"/>
    </source>
</evidence>
<dbReference type="SMART" id="SM00421">
    <property type="entry name" value="HTH_LUXR"/>
    <property type="match status" value="1"/>
</dbReference>
<feature type="domain" description="HTH luxR-type" evidence="4">
    <location>
        <begin position="266"/>
        <end position="331"/>
    </location>
</feature>
<dbReference type="PANTHER" id="PTHR44688">
    <property type="entry name" value="DNA-BINDING TRANSCRIPTIONAL ACTIVATOR DEVR_DOSR"/>
    <property type="match status" value="1"/>
</dbReference>
<reference evidence="5 6" key="1">
    <citation type="submission" date="2021-01" db="EMBL/GenBank/DDBJ databases">
        <title>Whole genome shotgun sequence of Plantactinospora endophytica NBRC 110450.</title>
        <authorList>
            <person name="Komaki H."/>
            <person name="Tamura T."/>
        </authorList>
    </citation>
    <scope>NUCLEOTIDE SEQUENCE [LARGE SCALE GENOMIC DNA]</scope>
    <source>
        <strain evidence="5 6">NBRC 110450</strain>
    </source>
</reference>
<dbReference type="InterPro" id="IPR000792">
    <property type="entry name" value="Tscrpt_reg_LuxR_C"/>
</dbReference>
<proteinExistence type="predicted"/>
<organism evidence="5 6">
    <name type="scientific">Plantactinospora endophytica</name>
    <dbReference type="NCBI Taxonomy" id="673535"/>
    <lineage>
        <taxon>Bacteria</taxon>
        <taxon>Bacillati</taxon>
        <taxon>Actinomycetota</taxon>
        <taxon>Actinomycetes</taxon>
        <taxon>Micromonosporales</taxon>
        <taxon>Micromonosporaceae</taxon>
        <taxon>Plantactinospora</taxon>
    </lineage>
</organism>
<gene>
    <name evidence="5" type="ORF">Pen02_37340</name>
</gene>
<name>A0ABQ4E252_9ACTN</name>
<accession>A0ABQ4E252</accession>
<comment type="caution">
    <text evidence="5">The sequence shown here is derived from an EMBL/GenBank/DDBJ whole genome shotgun (WGS) entry which is preliminary data.</text>
</comment>
<dbReference type="RefSeq" id="WP_203867330.1">
    <property type="nucleotide sequence ID" value="NZ_BONW01000017.1"/>
</dbReference>
<dbReference type="Gene3D" id="1.10.10.10">
    <property type="entry name" value="Winged helix-like DNA-binding domain superfamily/Winged helix DNA-binding domain"/>
    <property type="match status" value="1"/>
</dbReference>
<dbReference type="Pfam" id="PF00196">
    <property type="entry name" value="GerE"/>
    <property type="match status" value="1"/>
</dbReference>
<evidence type="ECO:0000313" key="6">
    <source>
        <dbReference type="Proteomes" id="UP000646749"/>
    </source>
</evidence>
<dbReference type="PRINTS" id="PR00038">
    <property type="entry name" value="HTHLUXR"/>
</dbReference>
<keyword evidence="3" id="KW-0804">Transcription</keyword>
<dbReference type="SUPFAM" id="SSF46894">
    <property type="entry name" value="C-terminal effector domain of the bipartite response regulators"/>
    <property type="match status" value="1"/>
</dbReference>
<keyword evidence="2" id="KW-0238">DNA-binding</keyword>
<dbReference type="InterPro" id="IPR016032">
    <property type="entry name" value="Sig_transdc_resp-reg_C-effctor"/>
</dbReference>
<dbReference type="InterPro" id="IPR036388">
    <property type="entry name" value="WH-like_DNA-bd_sf"/>
</dbReference>